<name>A0A179GNT4_PURLI</name>
<evidence type="ECO:0000313" key="2">
    <source>
        <dbReference type="Proteomes" id="UP000078240"/>
    </source>
</evidence>
<proteinExistence type="predicted"/>
<protein>
    <submittedName>
        <fullName evidence="1">Uncharacterized protein</fullName>
    </submittedName>
</protein>
<gene>
    <name evidence="1" type="ORF">VFPBJ_07269</name>
</gene>
<dbReference type="AlphaFoldDB" id="A0A179GNT4"/>
<reference evidence="1 2" key="1">
    <citation type="submission" date="2016-01" db="EMBL/GenBank/DDBJ databases">
        <title>Biosynthesis of antibiotic leucinostatins and their inhibition on Phytophthora in bio-control Purpureocillium lilacinum.</title>
        <authorList>
            <person name="Wang G."/>
            <person name="Liu Z."/>
            <person name="Lin R."/>
            <person name="Li E."/>
            <person name="Mao Z."/>
            <person name="Ling J."/>
            <person name="Yin W."/>
            <person name="Xie B."/>
        </authorList>
    </citation>
    <scope>NUCLEOTIDE SEQUENCE [LARGE SCALE GENOMIC DNA]</scope>
    <source>
        <strain evidence="1">PLBJ-1</strain>
    </source>
</reference>
<accession>A0A179GNT4</accession>
<sequence>MSDTSHRLKELVDMAFEIARRMRACASRFFPRRCPISCSAVQISRARSGSASITNMANRR</sequence>
<evidence type="ECO:0000313" key="1">
    <source>
        <dbReference type="EMBL" id="OAQ79148.1"/>
    </source>
</evidence>
<dbReference type="EMBL" id="LSBH01000005">
    <property type="protein sequence ID" value="OAQ79148.1"/>
    <property type="molecule type" value="Genomic_DNA"/>
</dbReference>
<organism evidence="1 2">
    <name type="scientific">Purpureocillium lilacinum</name>
    <name type="common">Paecilomyces lilacinus</name>
    <dbReference type="NCBI Taxonomy" id="33203"/>
    <lineage>
        <taxon>Eukaryota</taxon>
        <taxon>Fungi</taxon>
        <taxon>Dikarya</taxon>
        <taxon>Ascomycota</taxon>
        <taxon>Pezizomycotina</taxon>
        <taxon>Sordariomycetes</taxon>
        <taxon>Hypocreomycetidae</taxon>
        <taxon>Hypocreales</taxon>
        <taxon>Ophiocordycipitaceae</taxon>
        <taxon>Purpureocillium</taxon>
    </lineage>
</organism>
<comment type="caution">
    <text evidence="1">The sequence shown here is derived from an EMBL/GenBank/DDBJ whole genome shotgun (WGS) entry which is preliminary data.</text>
</comment>
<dbReference type="Proteomes" id="UP000078240">
    <property type="component" value="Unassembled WGS sequence"/>
</dbReference>